<feature type="compositionally biased region" description="Polar residues" evidence="1">
    <location>
        <begin position="173"/>
        <end position="185"/>
    </location>
</feature>
<dbReference type="eggNOG" id="ENOG50309QC">
    <property type="taxonomic scope" value="Bacteria"/>
</dbReference>
<keyword evidence="2" id="KW-1133">Transmembrane helix</keyword>
<dbReference type="RefSeq" id="WP_025006170.1">
    <property type="nucleotide sequence ID" value="NZ_AZEL01000071.1"/>
</dbReference>
<proteinExistence type="predicted"/>
<dbReference type="AlphaFoldDB" id="A0A0R1NUW8"/>
<feature type="chain" id="PRO_5006408663" evidence="3">
    <location>
        <begin position="29"/>
        <end position="259"/>
    </location>
</feature>
<evidence type="ECO:0000313" key="5">
    <source>
        <dbReference type="Proteomes" id="UP000051311"/>
    </source>
</evidence>
<keyword evidence="2" id="KW-0812">Transmembrane</keyword>
<feature type="region of interest" description="Disordered" evidence="1">
    <location>
        <begin position="134"/>
        <end position="218"/>
    </location>
</feature>
<comment type="caution">
    <text evidence="4">The sequence shown here is derived from an EMBL/GenBank/DDBJ whole genome shotgun (WGS) entry which is preliminary data.</text>
</comment>
<gene>
    <name evidence="4" type="ORF">FC37_GL000267</name>
</gene>
<dbReference type="PATRIC" id="fig|1423748.3.peg.285"/>
<feature type="compositionally biased region" description="Low complexity" evidence="1">
    <location>
        <begin position="186"/>
        <end position="197"/>
    </location>
</feature>
<evidence type="ECO:0000256" key="1">
    <source>
        <dbReference type="SAM" id="MobiDB-lite"/>
    </source>
</evidence>
<accession>A0A0R1NUW8</accession>
<feature type="compositionally biased region" description="Basic residues" evidence="1">
    <location>
        <begin position="198"/>
        <end position="209"/>
    </location>
</feature>
<protein>
    <submittedName>
        <fullName evidence="4">Uncharacterized protein</fullName>
    </submittedName>
</protein>
<keyword evidence="2" id="KW-0472">Membrane</keyword>
<reference evidence="4 5" key="1">
    <citation type="journal article" date="2015" name="Genome Announc.">
        <title>Expanding the biotechnology potential of lactobacilli through comparative genomics of 213 strains and associated genera.</title>
        <authorList>
            <person name="Sun Z."/>
            <person name="Harris H.M."/>
            <person name="McCann A."/>
            <person name="Guo C."/>
            <person name="Argimon S."/>
            <person name="Zhang W."/>
            <person name="Yang X."/>
            <person name="Jeffery I.B."/>
            <person name="Cooney J.C."/>
            <person name="Kagawa T.F."/>
            <person name="Liu W."/>
            <person name="Song Y."/>
            <person name="Salvetti E."/>
            <person name="Wrobel A."/>
            <person name="Rasinkangas P."/>
            <person name="Parkhill J."/>
            <person name="Rea M.C."/>
            <person name="O'Sullivan O."/>
            <person name="Ritari J."/>
            <person name="Douillard F.P."/>
            <person name="Paul Ross R."/>
            <person name="Yang R."/>
            <person name="Briner A.E."/>
            <person name="Felis G.E."/>
            <person name="de Vos W.M."/>
            <person name="Barrangou R."/>
            <person name="Klaenhammer T.R."/>
            <person name="Caufield P.W."/>
            <person name="Cui Y."/>
            <person name="Zhang H."/>
            <person name="O'Toole P.W."/>
        </authorList>
    </citation>
    <scope>NUCLEOTIDE SEQUENCE [LARGE SCALE GENOMIC DNA]</scope>
    <source>
        <strain evidence="4 5">DSM 10532</strain>
    </source>
</reference>
<feature type="transmembrane region" description="Helical" evidence="2">
    <location>
        <begin position="227"/>
        <end position="246"/>
    </location>
</feature>
<feature type="compositionally biased region" description="Low complexity" evidence="1">
    <location>
        <begin position="136"/>
        <end position="149"/>
    </location>
</feature>
<evidence type="ECO:0000313" key="4">
    <source>
        <dbReference type="EMBL" id="KRL20152.1"/>
    </source>
</evidence>
<dbReference type="OrthoDB" id="2324947at2"/>
<evidence type="ECO:0000256" key="3">
    <source>
        <dbReference type="SAM" id="SignalP"/>
    </source>
</evidence>
<dbReference type="EMBL" id="AZEL01000071">
    <property type="protein sequence ID" value="KRL20152.1"/>
    <property type="molecule type" value="Genomic_DNA"/>
</dbReference>
<keyword evidence="3" id="KW-0732">Signal</keyword>
<organism evidence="4 5">
    <name type="scientific">Lactobacillus gallinarum DSM 10532 = JCM 2011</name>
    <dbReference type="NCBI Taxonomy" id="1423748"/>
    <lineage>
        <taxon>Bacteria</taxon>
        <taxon>Bacillati</taxon>
        <taxon>Bacillota</taxon>
        <taxon>Bacilli</taxon>
        <taxon>Lactobacillales</taxon>
        <taxon>Lactobacillaceae</taxon>
        <taxon>Lactobacillus</taxon>
    </lineage>
</organism>
<name>A0A0R1NUW8_9LACO</name>
<sequence>MLNKRKFLIKLCAALPAALLLTTTPVLADENDQTNQPQTSETNKQNVTYQSLYWRCINQYTGQTLQVMYADTVKVVNGVPERQFFNMGQLPERIGDFEIAGNPPYGGRALEVDPNNPSGVTYIDCAYYLPNKKDSSSTTTTHNQQHSQNVTKDNHNSHSAIKKTDKWRHQHKMPNSATSNLNKKQNASPSKAATSSKPNKKKATSKKNKPATAKNHANVQAERNSNILKFVVTPLVIMVIAAIYITRKFWHRNRGKHAE</sequence>
<feature type="signal peptide" evidence="3">
    <location>
        <begin position="1"/>
        <end position="28"/>
    </location>
</feature>
<evidence type="ECO:0000256" key="2">
    <source>
        <dbReference type="SAM" id="Phobius"/>
    </source>
</evidence>
<dbReference type="Proteomes" id="UP000051311">
    <property type="component" value="Unassembled WGS sequence"/>
</dbReference>
<dbReference type="STRING" id="1423748.FC37_GL000267"/>